<protein>
    <recommendedName>
        <fullName evidence="2">Nucleoid-associated protein ab3b_00505</fullName>
    </recommendedName>
</protein>
<evidence type="ECO:0000313" key="6">
    <source>
        <dbReference type="EMBL" id="KIU25369.1"/>
    </source>
</evidence>
<evidence type="ECO:0000313" key="9">
    <source>
        <dbReference type="Proteomes" id="UP000032289"/>
    </source>
</evidence>
<comment type="similarity">
    <text evidence="2">Belongs to the YbaB/EbfC family.</text>
</comment>
<dbReference type="Proteomes" id="UP000032289">
    <property type="component" value="Unassembled WGS sequence"/>
</dbReference>
<dbReference type="EMBL" id="VNHC01000002">
    <property type="protein sequence ID" value="TVV28204.1"/>
    <property type="molecule type" value="Genomic_DNA"/>
</dbReference>
<evidence type="ECO:0000256" key="3">
    <source>
        <dbReference type="SAM" id="MobiDB-lite"/>
    </source>
</evidence>
<evidence type="ECO:0000256" key="2">
    <source>
        <dbReference type="HAMAP-Rule" id="MF_00274"/>
    </source>
</evidence>
<dbReference type="Pfam" id="PF02575">
    <property type="entry name" value="YbaB_DNA_bd"/>
    <property type="match status" value="1"/>
</dbReference>
<comment type="function">
    <text evidence="2">Binds to DNA and alters its conformation. May be involved in regulation of gene expression, nucleoid organization and DNA protection.</text>
</comment>
<comment type="subunit">
    <text evidence="2">Homodimer.</text>
</comment>
<dbReference type="Proteomes" id="UP000244870">
    <property type="component" value="Chromosome"/>
</dbReference>
<organism evidence="5 8">
    <name type="scientific">Weissella cibaria</name>
    <dbReference type="NCBI Taxonomy" id="137591"/>
    <lineage>
        <taxon>Bacteria</taxon>
        <taxon>Bacillati</taxon>
        <taxon>Bacillota</taxon>
        <taxon>Bacilli</taxon>
        <taxon>Lactobacillales</taxon>
        <taxon>Lactobacillaceae</taxon>
        <taxon>Weissella</taxon>
    </lineage>
</organism>
<dbReference type="KEGG" id="wcb:AO080_03620"/>
<dbReference type="PANTHER" id="PTHR33449">
    <property type="entry name" value="NUCLEOID-ASSOCIATED PROTEIN YBAB"/>
    <property type="match status" value="1"/>
</dbReference>
<reference evidence="4 10" key="2">
    <citation type="submission" date="2017-04" db="EMBL/GenBank/DDBJ databases">
        <title>Weissella cibaria strain m2 complete genome.</title>
        <authorList>
            <person name="Pan Q."/>
            <person name="Tan M."/>
            <person name="Yao F."/>
            <person name="Su S."/>
        </authorList>
    </citation>
    <scope>NUCLEOTIDE SEQUENCE [LARGE SCALE GENOMIC DNA]</scope>
    <source>
        <strain evidence="4 10">M2</strain>
    </source>
</reference>
<dbReference type="InterPro" id="IPR004401">
    <property type="entry name" value="YbaB/EbfC"/>
</dbReference>
<keyword evidence="8" id="KW-1185">Reference proteome</keyword>
<dbReference type="Proteomes" id="UP000320012">
    <property type="component" value="Unassembled WGS sequence"/>
</dbReference>
<feature type="compositionally biased region" description="Low complexity" evidence="3">
    <location>
        <begin position="1"/>
        <end position="12"/>
    </location>
</feature>
<proteinExistence type="inferred from homology"/>
<evidence type="ECO:0000313" key="8">
    <source>
        <dbReference type="Proteomes" id="UP000032287"/>
    </source>
</evidence>
<dbReference type="Gene3D" id="3.30.1310.10">
    <property type="entry name" value="Nucleoid-associated protein YbaB-like domain"/>
    <property type="match status" value="1"/>
</dbReference>
<dbReference type="EMBL" id="JWHU01000042">
    <property type="protein sequence ID" value="KIU19142.1"/>
    <property type="molecule type" value="Genomic_DNA"/>
</dbReference>
<dbReference type="HAMAP" id="MF_00274">
    <property type="entry name" value="DNA_YbaB_EbfC"/>
    <property type="match status" value="1"/>
</dbReference>
<dbReference type="OrthoDB" id="9795263at2"/>
<dbReference type="GO" id="GO:0003677">
    <property type="term" value="F:DNA binding"/>
    <property type="evidence" value="ECO:0007669"/>
    <property type="project" value="UniProtKB-UniRule"/>
</dbReference>
<dbReference type="STRING" id="137591.AO080_03620"/>
<dbReference type="PATRIC" id="fig|137591.24.peg.491"/>
<dbReference type="InterPro" id="IPR036894">
    <property type="entry name" value="YbaB-like_sf"/>
</dbReference>
<dbReference type="GO" id="GO:0043590">
    <property type="term" value="C:bacterial nucleoid"/>
    <property type="evidence" value="ECO:0007669"/>
    <property type="project" value="UniProtKB-UniRule"/>
</dbReference>
<feature type="region of interest" description="Disordered" evidence="3">
    <location>
        <begin position="1"/>
        <end position="23"/>
    </location>
</feature>
<accession>A0A0D1LKN0</accession>
<comment type="subcellular location">
    <subcellularLocation>
        <location evidence="2">Cytoplasm</location>
        <location evidence="2">Nucleoid</location>
    </subcellularLocation>
</comment>
<dbReference type="Proteomes" id="UP000032287">
    <property type="component" value="Unassembled WGS sequence"/>
</dbReference>
<evidence type="ECO:0000313" key="11">
    <source>
        <dbReference type="Proteomes" id="UP000320012"/>
    </source>
</evidence>
<reference evidence="8 9" key="1">
    <citation type="journal article" date="2015" name="Microbiology (Mosc.)">
        <title>Genomics of the Weissella cibaria species with an examination of its metabolic traits.</title>
        <authorList>
            <person name="Lynch K.M."/>
            <person name="Lucid A."/>
            <person name="Arendt E.K."/>
            <person name="Sleator R.D."/>
            <person name="Lucey B."/>
            <person name="Coffey A."/>
        </authorList>
    </citation>
    <scope>NUCLEOTIDE SEQUENCE [LARGE SCALE GENOMIC DNA]</scope>
    <source>
        <strain evidence="6 9">AB3b</strain>
        <strain evidence="5 8">MG1</strain>
    </source>
</reference>
<evidence type="ECO:0000256" key="1">
    <source>
        <dbReference type="ARBA" id="ARBA00023125"/>
    </source>
</evidence>
<dbReference type="GeneID" id="66961622"/>
<evidence type="ECO:0000313" key="5">
    <source>
        <dbReference type="EMBL" id="KIU19142.1"/>
    </source>
</evidence>
<dbReference type="EMBL" id="JWHT01000012">
    <property type="protein sequence ID" value="KIU25369.1"/>
    <property type="molecule type" value="Genomic_DNA"/>
</dbReference>
<dbReference type="GO" id="GO:0005829">
    <property type="term" value="C:cytosol"/>
    <property type="evidence" value="ECO:0007669"/>
    <property type="project" value="TreeGrafter"/>
</dbReference>
<keyword evidence="2" id="KW-0963">Cytoplasm</keyword>
<dbReference type="EMBL" id="CP020928">
    <property type="protein sequence ID" value="AWF96496.1"/>
    <property type="molecule type" value="Genomic_DNA"/>
</dbReference>
<gene>
    <name evidence="6" type="ORF">ab3b_00505</name>
    <name evidence="4" type="ORF">B6254_2136</name>
    <name evidence="7" type="ORF">FO435_10070</name>
    <name evidence="5" type="ORF">QX99_02174</name>
</gene>
<evidence type="ECO:0000313" key="7">
    <source>
        <dbReference type="EMBL" id="TVV28204.1"/>
    </source>
</evidence>
<dbReference type="PANTHER" id="PTHR33449:SF1">
    <property type="entry name" value="NUCLEOID-ASSOCIATED PROTEIN YBAB"/>
    <property type="match status" value="1"/>
</dbReference>
<dbReference type="NCBIfam" id="TIGR00103">
    <property type="entry name" value="DNA_YbaB_EbfC"/>
    <property type="match status" value="1"/>
</dbReference>
<dbReference type="eggNOG" id="COG0718">
    <property type="taxonomic scope" value="Bacteria"/>
</dbReference>
<dbReference type="AlphaFoldDB" id="A0A0D1LKN0"/>
<dbReference type="PIRSF" id="PIRSF004555">
    <property type="entry name" value="UCP004555"/>
    <property type="match status" value="1"/>
</dbReference>
<dbReference type="RefSeq" id="WP_010369442.1">
    <property type="nucleotide sequence ID" value="NZ_BJEF01000001.1"/>
</dbReference>
<evidence type="ECO:0000313" key="10">
    <source>
        <dbReference type="Proteomes" id="UP000244870"/>
    </source>
</evidence>
<dbReference type="SUPFAM" id="SSF82607">
    <property type="entry name" value="YbaB-like"/>
    <property type="match status" value="1"/>
</dbReference>
<evidence type="ECO:0000313" key="4">
    <source>
        <dbReference type="EMBL" id="AWF96496.1"/>
    </source>
</evidence>
<keyword evidence="1 2" id="KW-0238">DNA-binding</keyword>
<name>A0A0D1LKN0_9LACO</name>
<reference evidence="7 11" key="3">
    <citation type="submission" date="2019-07" db="EMBL/GenBank/DDBJ databases">
        <title>Genome sequence of Weissella cibaria GK1.</title>
        <authorList>
            <person name="Choi H.-J."/>
        </authorList>
    </citation>
    <scope>NUCLEOTIDE SEQUENCE [LARGE SCALE GENOMIC DNA]</scope>
    <source>
        <strain evidence="7 11">GK1</strain>
    </source>
</reference>
<sequence length="102" mass="11366">MFGGQNMQSMMKQVKKMQEQMQNEQEAIAATDYTGHAPSDVVLATFNGNRELKDLQINPEIVDADDVDGMSDMILVAVNDALQQIEADQQKRLGQYAPKGMF</sequence>